<gene>
    <name evidence="12" type="ORF">SAMN04488055_5536</name>
</gene>
<feature type="repeat" description="TPR" evidence="8">
    <location>
        <begin position="422"/>
        <end position="455"/>
    </location>
</feature>
<keyword evidence="6 12" id="KW-0418">Kinase</keyword>
<dbReference type="InterPro" id="IPR003594">
    <property type="entry name" value="HATPase_dom"/>
</dbReference>
<keyword evidence="9" id="KW-1133">Transmembrane helix</keyword>
<evidence type="ECO:0000256" key="10">
    <source>
        <dbReference type="SAM" id="SignalP"/>
    </source>
</evidence>
<evidence type="ECO:0000256" key="5">
    <source>
        <dbReference type="ARBA" id="ARBA00022741"/>
    </source>
</evidence>
<evidence type="ECO:0000256" key="6">
    <source>
        <dbReference type="ARBA" id="ARBA00022777"/>
    </source>
</evidence>
<evidence type="ECO:0000256" key="9">
    <source>
        <dbReference type="SAM" id="Phobius"/>
    </source>
</evidence>
<dbReference type="EC" id="2.7.13.3" evidence="2"/>
<accession>A0A1N6KCN2</accession>
<dbReference type="GO" id="GO:0004673">
    <property type="term" value="F:protein histidine kinase activity"/>
    <property type="evidence" value="ECO:0007669"/>
    <property type="project" value="UniProtKB-EC"/>
</dbReference>
<keyword evidence="4" id="KW-0808">Transferase</keyword>
<evidence type="ECO:0000259" key="11">
    <source>
        <dbReference type="SMART" id="SM00387"/>
    </source>
</evidence>
<dbReference type="InterPro" id="IPR011990">
    <property type="entry name" value="TPR-like_helical_dom_sf"/>
</dbReference>
<feature type="domain" description="Histidine kinase/HSP90-like ATPase" evidence="11">
    <location>
        <begin position="663"/>
        <end position="758"/>
    </location>
</feature>
<dbReference type="Gene3D" id="1.25.40.10">
    <property type="entry name" value="Tetratricopeptide repeat domain"/>
    <property type="match status" value="3"/>
</dbReference>
<evidence type="ECO:0000256" key="2">
    <source>
        <dbReference type="ARBA" id="ARBA00012438"/>
    </source>
</evidence>
<feature type="signal peptide" evidence="10">
    <location>
        <begin position="1"/>
        <end position="20"/>
    </location>
</feature>
<dbReference type="SMART" id="SM00387">
    <property type="entry name" value="HATPase_c"/>
    <property type="match status" value="1"/>
</dbReference>
<evidence type="ECO:0000313" key="13">
    <source>
        <dbReference type="Proteomes" id="UP000185003"/>
    </source>
</evidence>
<dbReference type="Pfam" id="PF07568">
    <property type="entry name" value="HisKA_2"/>
    <property type="match status" value="1"/>
</dbReference>
<dbReference type="SUPFAM" id="SSF81901">
    <property type="entry name" value="HCP-like"/>
    <property type="match status" value="1"/>
</dbReference>
<keyword evidence="3" id="KW-0597">Phosphoprotein</keyword>
<reference evidence="12 13" key="1">
    <citation type="submission" date="2016-11" db="EMBL/GenBank/DDBJ databases">
        <authorList>
            <person name="Jaros S."/>
            <person name="Januszkiewicz K."/>
            <person name="Wedrychowicz H."/>
        </authorList>
    </citation>
    <scope>NUCLEOTIDE SEQUENCE [LARGE SCALE GENOMIC DNA]</scope>
    <source>
        <strain evidence="12 13">DSM 24787</strain>
    </source>
</reference>
<organism evidence="12 13">
    <name type="scientific">Chitinophaga niabensis</name>
    <dbReference type="NCBI Taxonomy" id="536979"/>
    <lineage>
        <taxon>Bacteria</taxon>
        <taxon>Pseudomonadati</taxon>
        <taxon>Bacteroidota</taxon>
        <taxon>Chitinophagia</taxon>
        <taxon>Chitinophagales</taxon>
        <taxon>Chitinophagaceae</taxon>
        <taxon>Chitinophaga</taxon>
    </lineage>
</organism>
<keyword evidence="8" id="KW-0802">TPR repeat</keyword>
<comment type="catalytic activity">
    <reaction evidence="1">
        <text>ATP + protein L-histidine = ADP + protein N-phospho-L-histidine.</text>
        <dbReference type="EC" id="2.7.13.3"/>
    </reaction>
</comment>
<proteinExistence type="predicted"/>
<name>A0A1N6KCN2_9BACT</name>
<protein>
    <recommendedName>
        <fullName evidence="2">histidine kinase</fullName>
        <ecNumber evidence="2">2.7.13.3</ecNumber>
    </recommendedName>
</protein>
<evidence type="ECO:0000313" key="12">
    <source>
        <dbReference type="EMBL" id="SIO54086.1"/>
    </source>
</evidence>
<dbReference type="Pfam" id="PF02518">
    <property type="entry name" value="HATPase_c"/>
    <property type="match status" value="1"/>
</dbReference>
<keyword evidence="5" id="KW-0547">Nucleotide-binding</keyword>
<keyword evidence="13" id="KW-1185">Reference proteome</keyword>
<dbReference type="GO" id="GO:0005524">
    <property type="term" value="F:ATP binding"/>
    <property type="evidence" value="ECO:0007669"/>
    <property type="project" value="UniProtKB-KW"/>
</dbReference>
<evidence type="ECO:0000256" key="1">
    <source>
        <dbReference type="ARBA" id="ARBA00000085"/>
    </source>
</evidence>
<dbReference type="SUPFAM" id="SSF48452">
    <property type="entry name" value="TPR-like"/>
    <property type="match status" value="2"/>
</dbReference>
<dbReference type="STRING" id="536979.SAMN04488055_5536"/>
<dbReference type="InterPro" id="IPR036890">
    <property type="entry name" value="HATPase_C_sf"/>
</dbReference>
<keyword evidence="10" id="KW-0732">Signal</keyword>
<dbReference type="InterPro" id="IPR011495">
    <property type="entry name" value="Sig_transdc_His_kin_sub2_dim/P"/>
</dbReference>
<dbReference type="AlphaFoldDB" id="A0A1N6KCN2"/>
<keyword evidence="9" id="KW-0812">Transmembrane</keyword>
<dbReference type="Proteomes" id="UP000185003">
    <property type="component" value="Unassembled WGS sequence"/>
</dbReference>
<dbReference type="InterPro" id="IPR019734">
    <property type="entry name" value="TPR_rpt"/>
</dbReference>
<dbReference type="PANTHER" id="PTHR41523">
    <property type="entry name" value="TWO-COMPONENT SYSTEM SENSOR PROTEIN"/>
    <property type="match status" value="1"/>
</dbReference>
<evidence type="ECO:0000256" key="3">
    <source>
        <dbReference type="ARBA" id="ARBA00022553"/>
    </source>
</evidence>
<keyword evidence="9" id="KW-0472">Membrane</keyword>
<dbReference type="Gene3D" id="3.30.565.10">
    <property type="entry name" value="Histidine kinase-like ATPase, C-terminal domain"/>
    <property type="match status" value="1"/>
</dbReference>
<evidence type="ECO:0000256" key="8">
    <source>
        <dbReference type="PROSITE-ProRule" id="PRU00339"/>
    </source>
</evidence>
<dbReference type="SMART" id="SM00028">
    <property type="entry name" value="TPR"/>
    <property type="match status" value="3"/>
</dbReference>
<dbReference type="PROSITE" id="PS50005">
    <property type="entry name" value="TPR"/>
    <property type="match status" value="1"/>
</dbReference>
<feature type="transmembrane region" description="Helical" evidence="9">
    <location>
        <begin position="535"/>
        <end position="557"/>
    </location>
</feature>
<feature type="chain" id="PRO_5009936909" description="histidine kinase" evidence="10">
    <location>
        <begin position="21"/>
        <end position="767"/>
    </location>
</feature>
<evidence type="ECO:0000256" key="7">
    <source>
        <dbReference type="ARBA" id="ARBA00022840"/>
    </source>
</evidence>
<dbReference type="Pfam" id="PF13181">
    <property type="entry name" value="TPR_8"/>
    <property type="match status" value="2"/>
</dbReference>
<evidence type="ECO:0000256" key="4">
    <source>
        <dbReference type="ARBA" id="ARBA00022679"/>
    </source>
</evidence>
<dbReference type="PANTHER" id="PTHR41523:SF8">
    <property type="entry name" value="ETHYLENE RESPONSE SENSOR PROTEIN"/>
    <property type="match status" value="1"/>
</dbReference>
<sequence length="767" mass="86638">MIRYLIRCFFLLCVCIFLQNVVDGQSPQSSYDILKQRLLVAGTGNFIYNESRGLIDRDSANLFACRMYGYNRLLPYNEGFSDGVISPTSKLIDAGKIGVITNLLNYTEGMNKTRILLELGAYYLFKPGNEKADLDSAWSFLQQANANAEPECLSLLGKYYYQAGNIAESQKCFSKVVDIAGTDPASLAPAYENQGKYLPDNDPKKISYLERSLELYHKLQMKEKEIEVRMYIADINRPLAEKQWQQILLLQKAIGFRHTLYADYALSCLADQKADHKSALSYARRAIDNMQETGDAALACLFYTRMGAVYSHFNKPEEALAWYEKSYAGKKNTATQDFWYKGFISAANLLAFLGRAEEALSLMQEVTASFPPANTFDKMRLAFIKGYSYEHLKDNTLAAVNYDTFTSMAEQFPLPSNYTETPDAFYQVSLFYFNQGQMAKARTYLQKALDFTSGSMGIQNLAGIHLLFSKLDSAAGRYASALQYRIKYAFYRDSLLSNQMQELRARYETEKKDQNIQLLTQSGKLQQAALQQSGFLRNIILGGLVVILIIAGLLYWLKRVTNKKNTDLQHLAHEKEWLLKEANYRVKNNLQTIVSLLGSQSSVQDSQNRIYAMSLIHRRSENAAAVDIRSYLPELVNHLRESFDVNRQIHIHLHIPPLELDVSQAVPVTLIINEALTNAIRYAFPRKEIGQEISVCMEQGDDHEITLTIADNGIGVLPDLDSHLGLKLMDGLVDDINGTFAIRSAEGTTVSIHFIAKTPLHKAHHVV</sequence>
<keyword evidence="7" id="KW-0067">ATP-binding</keyword>
<dbReference type="EMBL" id="FSRA01000002">
    <property type="protein sequence ID" value="SIO54086.1"/>
    <property type="molecule type" value="Genomic_DNA"/>
</dbReference>
<dbReference type="SUPFAM" id="SSF55874">
    <property type="entry name" value="ATPase domain of HSP90 chaperone/DNA topoisomerase II/histidine kinase"/>
    <property type="match status" value="1"/>
</dbReference>